<feature type="transmembrane region" description="Helical" evidence="1">
    <location>
        <begin position="12"/>
        <end position="29"/>
    </location>
</feature>
<gene>
    <name evidence="2" type="ORF">MNODULE_22355</name>
</gene>
<keyword evidence="1" id="KW-1133">Transmembrane helix</keyword>
<dbReference type="Proteomes" id="UP000534783">
    <property type="component" value="Unassembled WGS sequence"/>
</dbReference>
<evidence type="ECO:0000313" key="3">
    <source>
        <dbReference type="Proteomes" id="UP000534783"/>
    </source>
</evidence>
<accession>A0A7X6DUK3</accession>
<name>A0A7X6DUK3_9BACT</name>
<protein>
    <submittedName>
        <fullName evidence="2">Uncharacterized protein</fullName>
    </submittedName>
</protein>
<reference evidence="2 3" key="1">
    <citation type="journal article" date="2020" name="Nature">
        <title>Bacterial chemolithoautotrophy via manganese oxidation.</title>
        <authorList>
            <person name="Yu H."/>
            <person name="Leadbetter J.R."/>
        </authorList>
    </citation>
    <scope>NUCLEOTIDE SEQUENCE [LARGE SCALE GENOMIC DNA]</scope>
    <source>
        <strain evidence="2 3">Mn-1</strain>
    </source>
</reference>
<evidence type="ECO:0000256" key="1">
    <source>
        <dbReference type="SAM" id="Phobius"/>
    </source>
</evidence>
<dbReference type="AlphaFoldDB" id="A0A7X6DUK3"/>
<comment type="caution">
    <text evidence="2">The sequence shown here is derived from an EMBL/GenBank/DDBJ whole genome shotgun (WGS) entry which is preliminary data.</text>
</comment>
<dbReference type="RefSeq" id="WP_168063468.1">
    <property type="nucleotide sequence ID" value="NZ_VTOW01000008.1"/>
</dbReference>
<dbReference type="EMBL" id="VTOW01000008">
    <property type="protein sequence ID" value="NKE73507.1"/>
    <property type="molecule type" value="Genomic_DNA"/>
</dbReference>
<proteinExistence type="predicted"/>
<keyword evidence="3" id="KW-1185">Reference proteome</keyword>
<keyword evidence="1" id="KW-0812">Transmembrane</keyword>
<organism evidence="2 3">
    <name type="scientific">Candidatus Manganitrophus noduliformans</name>
    <dbReference type="NCBI Taxonomy" id="2606439"/>
    <lineage>
        <taxon>Bacteria</taxon>
        <taxon>Pseudomonadati</taxon>
        <taxon>Nitrospirota</taxon>
        <taxon>Nitrospiria</taxon>
        <taxon>Candidatus Troglogloeales</taxon>
        <taxon>Candidatus Manganitrophaceae</taxon>
        <taxon>Candidatus Manganitrophus</taxon>
    </lineage>
</organism>
<sequence length="107" mass="12069">MITFSNAWIKRTTVLFTLVYLFSTGFIMVRAEGHALDHEAHENHAKQHASFICTWMCAASSFSHTPEQAFDRKSTLSCEQPITRMAVFSGIQLLCADVIRPPPFLHA</sequence>
<evidence type="ECO:0000313" key="2">
    <source>
        <dbReference type="EMBL" id="NKE73507.1"/>
    </source>
</evidence>
<keyword evidence="1" id="KW-0472">Membrane</keyword>